<dbReference type="InterPro" id="IPR039741">
    <property type="entry name" value="UDP-sugar_pyrophosphorylase"/>
</dbReference>
<organism evidence="1 2">
    <name type="scientific">Carnegiea gigantea</name>
    <dbReference type="NCBI Taxonomy" id="171969"/>
    <lineage>
        <taxon>Eukaryota</taxon>
        <taxon>Viridiplantae</taxon>
        <taxon>Streptophyta</taxon>
        <taxon>Embryophyta</taxon>
        <taxon>Tracheophyta</taxon>
        <taxon>Spermatophyta</taxon>
        <taxon>Magnoliopsida</taxon>
        <taxon>eudicotyledons</taxon>
        <taxon>Gunneridae</taxon>
        <taxon>Pentapetalae</taxon>
        <taxon>Caryophyllales</taxon>
        <taxon>Cactineae</taxon>
        <taxon>Cactaceae</taxon>
        <taxon>Cactoideae</taxon>
        <taxon>Echinocereeae</taxon>
        <taxon>Carnegiea</taxon>
    </lineage>
</organism>
<accession>A0A9Q1KUW2</accession>
<dbReference type="FunFam" id="2.160.10.30:FF:000001">
    <property type="entry name" value="UDP-sugar pyrophosphorylase"/>
    <property type="match status" value="1"/>
</dbReference>
<dbReference type="Gene3D" id="2.160.10.30">
    <property type="match status" value="1"/>
</dbReference>
<dbReference type="PANTHER" id="PTHR11952:SF9">
    <property type="entry name" value="UDP-SUGAR PYROPHOSPHORYLASE"/>
    <property type="match status" value="1"/>
</dbReference>
<dbReference type="OrthoDB" id="532420at2759"/>
<proteinExistence type="predicted"/>
<comment type="caution">
    <text evidence="1">The sequence shown here is derived from an EMBL/GenBank/DDBJ whole genome shotgun (WGS) entry which is preliminary data.</text>
</comment>
<dbReference type="SUPFAM" id="SSF53448">
    <property type="entry name" value="Nucleotide-diphospho-sugar transferases"/>
    <property type="match status" value="1"/>
</dbReference>
<dbReference type="Gene3D" id="3.90.550.10">
    <property type="entry name" value="Spore Coat Polysaccharide Biosynthesis Protein SpsA, Chain A"/>
    <property type="match status" value="1"/>
</dbReference>
<evidence type="ECO:0000313" key="2">
    <source>
        <dbReference type="Proteomes" id="UP001153076"/>
    </source>
</evidence>
<reference evidence="1" key="1">
    <citation type="submission" date="2022-04" db="EMBL/GenBank/DDBJ databases">
        <title>Carnegiea gigantea Genome sequencing and assembly v2.</title>
        <authorList>
            <person name="Copetti D."/>
            <person name="Sanderson M.J."/>
            <person name="Burquez A."/>
            <person name="Wojciechowski M.F."/>
        </authorList>
    </citation>
    <scope>NUCLEOTIDE SEQUENCE</scope>
    <source>
        <strain evidence="1">SGP5-SGP5p</strain>
        <tissue evidence="1">Aerial part</tissue>
    </source>
</reference>
<gene>
    <name evidence="1" type="ORF">Cgig2_004792</name>
</gene>
<dbReference type="Proteomes" id="UP001153076">
    <property type="component" value="Unassembled WGS sequence"/>
</dbReference>
<dbReference type="GO" id="GO:0006048">
    <property type="term" value="P:UDP-N-acetylglucosamine biosynthetic process"/>
    <property type="evidence" value="ECO:0007669"/>
    <property type="project" value="TreeGrafter"/>
</dbReference>
<keyword evidence="2" id="KW-1185">Reference proteome</keyword>
<protein>
    <submittedName>
        <fullName evidence="1">Uncharacterized protein</fullName>
    </submittedName>
</protein>
<sequence length="282" mass="31198">MEYAAGKYLIVLQLIFELESYIRELKKTGGAIKEFVTQSNFSLQVYKDDSKTSLKSSTRLECMMQDYPKTLAPIARVGVTDIWLAYAPVKNNPEDAAKVPKGNPYHSATSGELAIYRARSLLLRKVVVLITPLPLDLFFTCSGKYGVKKAGVQIGEPIKQVFNGQEVDPSIVWKPKWASTFSDVKRKVGGNCSISQGSTMVVKGRNVSIKGLSLDGALVVDCIDDAEVKVEGSVRNNGWITENVDNKDTSLPEEVRIRGFKINKTEQLEGSFHEPGKYCLKP</sequence>
<dbReference type="GO" id="GO:0003977">
    <property type="term" value="F:UDP-N-acetylglucosamine diphosphorylase activity"/>
    <property type="evidence" value="ECO:0007669"/>
    <property type="project" value="TreeGrafter"/>
</dbReference>
<name>A0A9Q1KUW2_9CARY</name>
<dbReference type="PANTHER" id="PTHR11952">
    <property type="entry name" value="UDP- GLUCOSE PYROPHOSPHORYLASE"/>
    <property type="match status" value="1"/>
</dbReference>
<dbReference type="AlphaFoldDB" id="A0A9Q1KUW2"/>
<dbReference type="InterPro" id="IPR029044">
    <property type="entry name" value="Nucleotide-diphossugar_trans"/>
</dbReference>
<dbReference type="EMBL" id="JAKOGI010000016">
    <property type="protein sequence ID" value="KAJ8450335.1"/>
    <property type="molecule type" value="Genomic_DNA"/>
</dbReference>
<evidence type="ECO:0000313" key="1">
    <source>
        <dbReference type="EMBL" id="KAJ8450335.1"/>
    </source>
</evidence>